<keyword evidence="2 6" id="KW-0479">Metal-binding</keyword>
<evidence type="ECO:0000256" key="7">
    <source>
        <dbReference type="SAM" id="MobiDB-lite"/>
    </source>
</evidence>
<evidence type="ECO:0000256" key="5">
    <source>
        <dbReference type="ARBA" id="ARBA00023211"/>
    </source>
</evidence>
<keyword evidence="6" id="KW-0474">Menaquinone biosynthesis</keyword>
<dbReference type="InterPro" id="IPR004433">
    <property type="entry name" value="MenaQ_synth_MenD"/>
</dbReference>
<comment type="function">
    <text evidence="6">Catalyzes the thiamine diphosphate-dependent decarboxylation of 2-oxoglutarate and the subsequent addition of the resulting succinic semialdehyde-thiamine pyrophosphate anion to isochorismate to yield 2-succinyl-5-enolpyruvyl-6-hydroxy-3-cyclohexene-1-carboxylate (SEPHCHC).</text>
</comment>
<dbReference type="EMBL" id="SOFS01000039">
    <property type="protein sequence ID" value="TFC17762.1"/>
    <property type="molecule type" value="Genomic_DNA"/>
</dbReference>
<keyword evidence="10" id="KW-1185">Reference proteome</keyword>
<dbReference type="PANTHER" id="PTHR42916">
    <property type="entry name" value="2-SUCCINYL-5-ENOLPYRUVYL-6-HYDROXY-3-CYCLOHEXENE-1-CARBOXYLATE SYNTHASE"/>
    <property type="match status" value="1"/>
</dbReference>
<comment type="cofactor">
    <cofactor evidence="6">
        <name>thiamine diphosphate</name>
        <dbReference type="ChEBI" id="CHEBI:58937"/>
    </cofactor>
    <text evidence="6">Binds 1 thiamine pyrophosphate per subunit.</text>
</comment>
<comment type="pathway">
    <text evidence="6">Quinol/quinone metabolism; 1,4-dihydroxy-2-naphthoate biosynthesis; 1,4-dihydroxy-2-naphthoate from chorismate: step 2/7.</text>
</comment>
<proteinExistence type="inferred from homology"/>
<reference evidence="9 10" key="1">
    <citation type="submission" date="2019-03" db="EMBL/GenBank/DDBJ databases">
        <title>Genomics of glacier-inhabiting Cryobacterium strains.</title>
        <authorList>
            <person name="Liu Q."/>
            <person name="Xin Y.-H."/>
        </authorList>
    </citation>
    <scope>NUCLEOTIDE SEQUENCE [LARGE SCALE GENOMIC DNA]</scope>
    <source>
        <strain evidence="9 10">MDB1-5</strain>
    </source>
</reference>
<comment type="pathway">
    <text evidence="6">Quinol/quinone metabolism; menaquinone biosynthesis.</text>
</comment>
<feature type="domain" description="Thiamine pyrophosphate enzyme N-terminal TPP-binding" evidence="8">
    <location>
        <begin position="35"/>
        <end position="142"/>
    </location>
</feature>
<evidence type="ECO:0000256" key="3">
    <source>
        <dbReference type="ARBA" id="ARBA00022842"/>
    </source>
</evidence>
<keyword evidence="1 6" id="KW-0808">Transferase</keyword>
<evidence type="ECO:0000256" key="6">
    <source>
        <dbReference type="HAMAP-Rule" id="MF_01659"/>
    </source>
</evidence>
<keyword evidence="3 6" id="KW-0460">Magnesium</keyword>
<dbReference type="Pfam" id="PF02776">
    <property type="entry name" value="TPP_enzyme_N"/>
    <property type="match status" value="1"/>
</dbReference>
<dbReference type="CDD" id="cd07037">
    <property type="entry name" value="TPP_PYR_MenD"/>
    <property type="match status" value="1"/>
</dbReference>
<evidence type="ECO:0000256" key="4">
    <source>
        <dbReference type="ARBA" id="ARBA00023052"/>
    </source>
</evidence>
<gene>
    <name evidence="6" type="primary">menD</name>
    <name evidence="9" type="ORF">E3O46_15850</name>
</gene>
<comment type="cofactor">
    <cofactor evidence="6">
        <name>Mg(2+)</name>
        <dbReference type="ChEBI" id="CHEBI:18420"/>
    </cofactor>
    <cofactor evidence="6">
        <name>Mn(2+)</name>
        <dbReference type="ChEBI" id="CHEBI:29035"/>
    </cofactor>
</comment>
<evidence type="ECO:0000313" key="10">
    <source>
        <dbReference type="Proteomes" id="UP000297604"/>
    </source>
</evidence>
<dbReference type="PANTHER" id="PTHR42916:SF1">
    <property type="entry name" value="PROTEIN PHYLLO, CHLOROPLASTIC"/>
    <property type="match status" value="1"/>
</dbReference>
<dbReference type="SUPFAM" id="SSF52518">
    <property type="entry name" value="Thiamin diphosphate-binding fold (THDP-binding)"/>
    <property type="match status" value="2"/>
</dbReference>
<dbReference type="InterPro" id="IPR029061">
    <property type="entry name" value="THDP-binding"/>
</dbReference>
<comment type="catalytic activity">
    <reaction evidence="6">
        <text>isochorismate + 2-oxoglutarate + H(+) = 5-enolpyruvoyl-6-hydroxy-2-succinyl-cyclohex-3-ene-1-carboxylate + CO2</text>
        <dbReference type="Rhea" id="RHEA:25593"/>
        <dbReference type="ChEBI" id="CHEBI:15378"/>
        <dbReference type="ChEBI" id="CHEBI:16526"/>
        <dbReference type="ChEBI" id="CHEBI:16810"/>
        <dbReference type="ChEBI" id="CHEBI:29780"/>
        <dbReference type="ChEBI" id="CHEBI:58818"/>
        <dbReference type="EC" id="2.2.1.9"/>
    </reaction>
</comment>
<organism evidence="9 10">
    <name type="scientific">Cryobacterium glucosi</name>
    <dbReference type="NCBI Taxonomy" id="1259175"/>
    <lineage>
        <taxon>Bacteria</taxon>
        <taxon>Bacillati</taxon>
        <taxon>Actinomycetota</taxon>
        <taxon>Actinomycetes</taxon>
        <taxon>Micrococcales</taxon>
        <taxon>Microbacteriaceae</taxon>
        <taxon>Cryobacterium</taxon>
    </lineage>
</organism>
<sequence>MPDPILTDTAAVGEGLPFTSPAATGSPATDFSVALLGAFVSRGIRDIVVSPGSRSQALALVAAELERLGLVRLHVRIDERGAGFLALGLAVETGVPALVICTSGTAVANLHPAVLEAHHSGVPLIVLTADRPVELRGIRSNQTTVQTGLFGVATRLCLDVPAPGAAAIAAAGAPAGHAGDATESRADGAGRSSDAVRAAELAARSMDAATGGRSLDPGPVQLNLAFREPLSAPVTLERSADPAATTTEPPLSHGQTDGSPAFAVSGDVVTGDQAALVVDGGLRTVVVAGTGAGSAAEEFARAGGWPLLAEVSSNARFGPNLVAAYRELLQAEDFGGRVERVIVFGHPSLSREVPALIQRDDVETIVVAPTGAEWYNPGHRVRTFARTARVGASASSEAETRDGRAWLGSWVMSSRRVLDAATEDADVPLGAHGMTRAEFAALRAPVTRSMLVDAVWRASWPHDRLVLGASRLIREADRRVPGKKISVHSNRGLAGIDGTIATATGIALASQAFQHGSEPRSTGTTRLLLGDLALLHDAGSMLLVPGEARARLQVIVGNDGGGTIFDGLEVAASAPDDLISRVLYTPQGVDLSALAAAYGWEYDRAATRSELERALTAPPLGPSLLEVPLTR</sequence>
<feature type="compositionally biased region" description="Polar residues" evidence="7">
    <location>
        <begin position="244"/>
        <end position="258"/>
    </location>
</feature>
<dbReference type="RefSeq" id="WP_134562050.1">
    <property type="nucleotide sequence ID" value="NZ_SOFS01000039.1"/>
</dbReference>
<comment type="similarity">
    <text evidence="6">Belongs to the TPP enzyme family. MenD subfamily.</text>
</comment>
<evidence type="ECO:0000256" key="2">
    <source>
        <dbReference type="ARBA" id="ARBA00022723"/>
    </source>
</evidence>
<keyword evidence="4 6" id="KW-0786">Thiamine pyrophosphate</keyword>
<comment type="caution">
    <text evidence="9">The sequence shown here is derived from an EMBL/GenBank/DDBJ whole genome shotgun (WGS) entry which is preliminary data.</text>
</comment>
<keyword evidence="5 6" id="KW-0464">Manganese</keyword>
<dbReference type="HAMAP" id="MF_01659">
    <property type="entry name" value="MenD"/>
    <property type="match status" value="1"/>
</dbReference>
<protein>
    <recommendedName>
        <fullName evidence="6">2-succinyl-5-enolpyruvyl-6-hydroxy-3-cyclohexene-1-carboxylate synthase</fullName>
        <shortName evidence="6">SEPHCHC synthase</shortName>
        <ecNumber evidence="6">2.2.1.9</ecNumber>
    </recommendedName>
    <alternativeName>
        <fullName evidence="6">Menaquinone biosynthesis protein MenD</fullName>
    </alternativeName>
</protein>
<accession>A0ABY2IIY3</accession>
<dbReference type="EC" id="2.2.1.9" evidence="6"/>
<comment type="subunit">
    <text evidence="6">Homodimer.</text>
</comment>
<evidence type="ECO:0000256" key="1">
    <source>
        <dbReference type="ARBA" id="ARBA00022679"/>
    </source>
</evidence>
<feature type="region of interest" description="Disordered" evidence="7">
    <location>
        <begin position="238"/>
        <end position="264"/>
    </location>
</feature>
<evidence type="ECO:0000259" key="8">
    <source>
        <dbReference type="Pfam" id="PF02776"/>
    </source>
</evidence>
<dbReference type="InterPro" id="IPR012001">
    <property type="entry name" value="Thiamin_PyroP_enz_TPP-bd_dom"/>
</dbReference>
<dbReference type="Gene3D" id="3.40.50.970">
    <property type="match status" value="2"/>
</dbReference>
<dbReference type="Proteomes" id="UP000297604">
    <property type="component" value="Unassembled WGS sequence"/>
</dbReference>
<name>A0ABY2IIY3_9MICO</name>
<evidence type="ECO:0000313" key="9">
    <source>
        <dbReference type="EMBL" id="TFC17762.1"/>
    </source>
</evidence>
<dbReference type="Gene3D" id="3.40.50.1220">
    <property type="entry name" value="TPP-binding domain"/>
    <property type="match status" value="1"/>
</dbReference>